<proteinExistence type="predicted"/>
<dbReference type="GO" id="GO:0016740">
    <property type="term" value="F:transferase activity"/>
    <property type="evidence" value="ECO:0007669"/>
    <property type="project" value="UniProtKB-KW"/>
</dbReference>
<dbReference type="STRING" id="131112.SAMN04489737_0373"/>
<dbReference type="EMBL" id="LT629804">
    <property type="protein sequence ID" value="SDU78210.1"/>
    <property type="molecule type" value="Genomic_DNA"/>
</dbReference>
<keyword evidence="3" id="KW-1185">Reference proteome</keyword>
<protein>
    <submittedName>
        <fullName evidence="2">Lipopolysaccharide cholinephosphotransferase</fullName>
    </submittedName>
</protein>
<dbReference type="AlphaFoldDB" id="A0A1H2LAZ2"/>
<reference evidence="3" key="1">
    <citation type="submission" date="2016-10" db="EMBL/GenBank/DDBJ databases">
        <authorList>
            <person name="Varghese N."/>
            <person name="Submissions S."/>
        </authorList>
    </citation>
    <scope>NUCLEOTIDE SEQUENCE [LARGE SCALE GENOMIC DNA]</scope>
    <source>
        <strain evidence="3">DSM 10002</strain>
    </source>
</reference>
<evidence type="ECO:0000313" key="3">
    <source>
        <dbReference type="Proteomes" id="UP000214355"/>
    </source>
</evidence>
<evidence type="ECO:0000313" key="2">
    <source>
        <dbReference type="EMBL" id="SDU78210.1"/>
    </source>
</evidence>
<keyword evidence="2" id="KW-0808">Transferase</keyword>
<sequence length="288" mass="32740">MTHEYNPKTLQRIQLAMTDVLQEFDRLCTVLDLRYVVYGGSAIGAVRHQGFIPWDDDVDICMLREDYDKFFAQAPEILDKKYTLIDSRTDSNYPKTFGVLGFKESEFIPGLAAKRDYRMPLGIDLFPLDPIPSSSKDFAKQNKATWFWGRLLYLQGTPNAVLSVPQPAKLAINAALHGIHWALKLAHIRPATLITKWEKAARQFENSSATLYGDFSTRDPQRWSATLDELYPAQRLPFGDIEVMVPRDYDAILSRGYGDYMTIPPEDQRENHAASSVIFGPYAPKLAE</sequence>
<dbReference type="RefSeq" id="WP_091279215.1">
    <property type="nucleotide sequence ID" value="NZ_LT629804.1"/>
</dbReference>
<dbReference type="Proteomes" id="UP000214355">
    <property type="component" value="Chromosome I"/>
</dbReference>
<dbReference type="Pfam" id="PF04991">
    <property type="entry name" value="LicD"/>
    <property type="match status" value="1"/>
</dbReference>
<dbReference type="PANTHER" id="PTHR43404:SF2">
    <property type="entry name" value="LIPOPOLYSACCHARIDE CHOLINEPHOSPHOTRANSFERASE LICD"/>
    <property type="match status" value="1"/>
</dbReference>
<evidence type="ECO:0000259" key="1">
    <source>
        <dbReference type="Pfam" id="PF04991"/>
    </source>
</evidence>
<dbReference type="GO" id="GO:0009100">
    <property type="term" value="P:glycoprotein metabolic process"/>
    <property type="evidence" value="ECO:0007669"/>
    <property type="project" value="UniProtKB-ARBA"/>
</dbReference>
<gene>
    <name evidence="2" type="ORF">SAMN04489737_0373</name>
</gene>
<organism evidence="2 3">
    <name type="scientific">Arcanobacterium phocae</name>
    <dbReference type="NCBI Taxonomy" id="131112"/>
    <lineage>
        <taxon>Bacteria</taxon>
        <taxon>Bacillati</taxon>
        <taxon>Actinomycetota</taxon>
        <taxon>Actinomycetes</taxon>
        <taxon>Actinomycetales</taxon>
        <taxon>Actinomycetaceae</taxon>
        <taxon>Arcanobacterium</taxon>
    </lineage>
</organism>
<dbReference type="InterPro" id="IPR007074">
    <property type="entry name" value="LicD/FKTN/FKRP_NTP_transf"/>
</dbReference>
<feature type="domain" description="LicD/FKTN/FKRP nucleotidyltransferase" evidence="1">
    <location>
        <begin position="28"/>
        <end position="258"/>
    </location>
</feature>
<accession>A0A1H2LAZ2</accession>
<dbReference type="InterPro" id="IPR052942">
    <property type="entry name" value="LPS_cholinephosphotransferase"/>
</dbReference>
<dbReference type="PANTHER" id="PTHR43404">
    <property type="entry name" value="LIPOPOLYSACCHARIDE CHOLINEPHOSPHOTRANSFERASE LICD"/>
    <property type="match status" value="1"/>
</dbReference>
<name>A0A1H2LAZ2_9ACTO</name>
<dbReference type="GeneID" id="65344128"/>
<dbReference type="OrthoDB" id="3780655at2"/>